<gene>
    <name evidence="5" type="primary">wblG</name>
    <name evidence="5" type="ORF">XBP1_620058</name>
</gene>
<reference evidence="5" key="1">
    <citation type="submission" date="2013-07" db="EMBL/GenBank/DDBJ databases">
        <title>Sub-species coevolution in mutualistic symbiosis.</title>
        <authorList>
            <person name="Murfin K."/>
            <person name="Klassen J."/>
            <person name="Lee M."/>
            <person name="Forst S."/>
            <person name="Stock P."/>
            <person name="Goodrich-Blair H."/>
        </authorList>
    </citation>
    <scope>NUCLEOTIDE SEQUENCE [LARGE SCALE GENOMIC DNA]</scope>
    <source>
        <strain evidence="5">Puntauvense</strain>
    </source>
</reference>
<protein>
    <submittedName>
        <fullName evidence="5">WblG protein</fullName>
    </submittedName>
</protein>
<dbReference type="GO" id="GO:1901135">
    <property type="term" value="P:carbohydrate derivative metabolic process"/>
    <property type="evidence" value="ECO:0007669"/>
    <property type="project" value="UniProtKB-ARBA"/>
</dbReference>
<sequence>MKNIAHLTSVHHRYDTRIFLKECTSLSEAGYNVSLVVSDGKKNETIRDINIIDVGLFPGRINRMLRATKEIYKKSLELNADIYHLHDPELIPIGLKLIRKNKIVIFDAHEDLPKQLLSKPYLNKYLLKILSNIFCVYEKWSMPKFSGVIAATPIIRDKFSFLNRNTIDINNYPIIGELHTEESNWMNKKKQVCYLGAISNIRGIKEIIEAMQYISTNTKLKLAGHFSEQGVEKSIKNSEGWDKTEQLGFLNREESKNLLKDSIAGLVLFHPLPNHVDAQPNKMFEYMSAGIPVIASNFPLWQEIIEKNNCGLCVNPLDSKEIAKAIDYIVNNKEVAKEMGNNGIESVRKIFNWKKESYKLMSFYKKVLP</sequence>
<dbReference type="Proteomes" id="UP000028511">
    <property type="component" value="Unassembled WGS sequence"/>
</dbReference>
<feature type="domain" description="Glycosyl transferase family 1" evidence="3">
    <location>
        <begin position="181"/>
        <end position="344"/>
    </location>
</feature>
<dbReference type="GO" id="GO:0016757">
    <property type="term" value="F:glycosyltransferase activity"/>
    <property type="evidence" value="ECO:0007669"/>
    <property type="project" value="UniProtKB-KW"/>
</dbReference>
<evidence type="ECO:0000259" key="4">
    <source>
        <dbReference type="Pfam" id="PF13439"/>
    </source>
</evidence>
<evidence type="ECO:0000259" key="3">
    <source>
        <dbReference type="Pfam" id="PF00534"/>
    </source>
</evidence>
<dbReference type="Gene3D" id="3.40.50.2000">
    <property type="entry name" value="Glycogen Phosphorylase B"/>
    <property type="match status" value="2"/>
</dbReference>
<dbReference type="Pfam" id="PF00534">
    <property type="entry name" value="Glycos_transf_1"/>
    <property type="match status" value="1"/>
</dbReference>
<dbReference type="RefSeq" id="WP_038213617.1">
    <property type="nucleotide sequence ID" value="NZ_CAWLWN010000060.1"/>
</dbReference>
<dbReference type="PANTHER" id="PTHR12526">
    <property type="entry name" value="GLYCOSYLTRANSFERASE"/>
    <property type="match status" value="1"/>
</dbReference>
<feature type="domain" description="Glycosyltransferase subfamily 4-like N-terminal" evidence="4">
    <location>
        <begin position="23"/>
        <end position="158"/>
    </location>
</feature>
<dbReference type="CDD" id="cd03794">
    <property type="entry name" value="GT4_WbuB-like"/>
    <property type="match status" value="1"/>
</dbReference>
<accession>A0A077NJB5</accession>
<dbReference type="EMBL" id="CBSW010000268">
    <property type="protein sequence ID" value="CDG98909.1"/>
    <property type="molecule type" value="Genomic_DNA"/>
</dbReference>
<dbReference type="PANTHER" id="PTHR12526:SF629">
    <property type="entry name" value="TEICHURONIC ACID BIOSYNTHESIS GLYCOSYLTRANSFERASE TUAH-RELATED"/>
    <property type="match status" value="1"/>
</dbReference>
<name>A0A077NJB5_XENBV</name>
<dbReference type="SUPFAM" id="SSF53756">
    <property type="entry name" value="UDP-Glycosyltransferase/glycogen phosphorylase"/>
    <property type="match status" value="1"/>
</dbReference>
<evidence type="ECO:0000256" key="2">
    <source>
        <dbReference type="ARBA" id="ARBA00022679"/>
    </source>
</evidence>
<dbReference type="InterPro" id="IPR028098">
    <property type="entry name" value="Glyco_trans_4-like_N"/>
</dbReference>
<dbReference type="Pfam" id="PF13439">
    <property type="entry name" value="Glyco_transf_4"/>
    <property type="match status" value="1"/>
</dbReference>
<evidence type="ECO:0000256" key="1">
    <source>
        <dbReference type="ARBA" id="ARBA00022676"/>
    </source>
</evidence>
<proteinExistence type="predicted"/>
<evidence type="ECO:0000313" key="5">
    <source>
        <dbReference type="EMBL" id="CDG98909.1"/>
    </source>
</evidence>
<comment type="caution">
    <text evidence="5">The sequence shown here is derived from an EMBL/GenBank/DDBJ whole genome shotgun (WGS) entry which is preliminary data.</text>
</comment>
<dbReference type="InterPro" id="IPR001296">
    <property type="entry name" value="Glyco_trans_1"/>
</dbReference>
<dbReference type="HOGENOM" id="CLU_009583_36_1_6"/>
<keyword evidence="2" id="KW-0808">Transferase</keyword>
<organism evidence="5 6">
    <name type="scientific">Xenorhabdus bovienii str. puntauvense</name>
    <dbReference type="NCBI Taxonomy" id="1398201"/>
    <lineage>
        <taxon>Bacteria</taxon>
        <taxon>Pseudomonadati</taxon>
        <taxon>Pseudomonadota</taxon>
        <taxon>Gammaproteobacteria</taxon>
        <taxon>Enterobacterales</taxon>
        <taxon>Morganellaceae</taxon>
        <taxon>Xenorhabdus</taxon>
    </lineage>
</organism>
<dbReference type="AlphaFoldDB" id="A0A077NJB5"/>
<evidence type="ECO:0000313" key="6">
    <source>
        <dbReference type="Proteomes" id="UP000028511"/>
    </source>
</evidence>
<keyword evidence="1" id="KW-0328">Glycosyltransferase</keyword>